<dbReference type="InterPro" id="IPR046357">
    <property type="entry name" value="PPIase_dom_sf"/>
</dbReference>
<dbReference type="PROSITE" id="PS50198">
    <property type="entry name" value="PPIC_PPIASE_2"/>
    <property type="match status" value="2"/>
</dbReference>
<evidence type="ECO:0000313" key="4">
    <source>
        <dbReference type="EMBL" id="SHH90254.1"/>
    </source>
</evidence>
<dbReference type="PROSITE" id="PS01096">
    <property type="entry name" value="PPIC_PPIASE_1"/>
    <property type="match status" value="1"/>
</dbReference>
<protein>
    <submittedName>
        <fullName evidence="4">Peptidyl-prolyl cis-trans isomerase SurA</fullName>
    </submittedName>
</protein>
<dbReference type="InterPro" id="IPR050245">
    <property type="entry name" value="PrsA_foldase"/>
</dbReference>
<dbReference type="Proteomes" id="UP000184109">
    <property type="component" value="Unassembled WGS sequence"/>
</dbReference>
<dbReference type="InterPro" id="IPR023058">
    <property type="entry name" value="PPIase_PpiC_CS"/>
</dbReference>
<organism evidence="4 5">
    <name type="scientific">Wenyingzhuangia marina</name>
    <dbReference type="NCBI Taxonomy" id="1195760"/>
    <lineage>
        <taxon>Bacteria</taxon>
        <taxon>Pseudomonadati</taxon>
        <taxon>Bacteroidota</taxon>
        <taxon>Flavobacteriia</taxon>
        <taxon>Flavobacteriales</taxon>
        <taxon>Flavobacteriaceae</taxon>
        <taxon>Wenyingzhuangia</taxon>
    </lineage>
</organism>
<dbReference type="STRING" id="1195760.SAMN05444281_2623"/>
<dbReference type="Gene3D" id="3.10.50.40">
    <property type="match status" value="2"/>
</dbReference>
<evidence type="ECO:0000313" key="5">
    <source>
        <dbReference type="Proteomes" id="UP000184109"/>
    </source>
</evidence>
<keyword evidence="1" id="KW-0697">Rotamase</keyword>
<keyword evidence="5" id="KW-1185">Reference proteome</keyword>
<dbReference type="AlphaFoldDB" id="A0A1M5WT11"/>
<accession>A0A1M5WT11</accession>
<feature type="domain" description="PpiC" evidence="3">
    <location>
        <begin position="220"/>
        <end position="316"/>
    </location>
</feature>
<sequence length="530" mass="61379">MKKYFLGIVTVFMCLSTSAQKKDKVLFKIDGEPTYVSEFTKLFKEKDAAILEKNFKEDLQLMVDYKLKLKQSKEEGLDTLSSIKKELSKYKRDLAAPFLTDDATLENLLQEAYYRTVNRIKASHILIAFKGNDTIEAYNKIKDLKAKISNGADFGELAVKYSDDKSALQNRGDLGYFTAFRMVYPFEDAAYKTPVGQMSDIVKSQFGYHIIKVQDLAKSEGKVKVAHIMIAGLDASKKAKIDSIYQKLEEGEDYAALAKQYSDDKGSSNSGGVLQAFEKGRLPSEFEDIAFSMSVPNTYSKPFKTPYGWHIVKFIEKEPVQSFEDAKEELKKKVLNDVRGKKPKEVAFAKMEAKNKLEVNKEAKAIFESNKVYNIPVDSLQNVLFTINGKPYLQADFFKYVKNRRAKKPLDYFEEYKNQQLKEYVIDHLEDQNEEYKAILTSYQNGLEIFELMKEHIWDVPAKEPELVKAFYEENIDNYKDKGEKFEDVKGYVESDYQDKIQKEWMESLRNKSEVKYYKRQVKKLEKSYK</sequence>
<dbReference type="Pfam" id="PF13616">
    <property type="entry name" value="Rotamase_3"/>
    <property type="match status" value="2"/>
</dbReference>
<feature type="domain" description="PpiC" evidence="3">
    <location>
        <begin position="117"/>
        <end position="215"/>
    </location>
</feature>
<proteinExistence type="predicted"/>
<dbReference type="RefSeq" id="WP_073122259.1">
    <property type="nucleotide sequence ID" value="NZ_BMEN01000005.1"/>
</dbReference>
<dbReference type="PANTHER" id="PTHR47245">
    <property type="entry name" value="PEPTIDYLPROLYL ISOMERASE"/>
    <property type="match status" value="1"/>
</dbReference>
<dbReference type="PANTHER" id="PTHR47245:SF2">
    <property type="entry name" value="PEPTIDYL-PROLYL CIS-TRANS ISOMERASE HP_0175-RELATED"/>
    <property type="match status" value="1"/>
</dbReference>
<name>A0A1M5WT11_9FLAO</name>
<dbReference type="GO" id="GO:0003755">
    <property type="term" value="F:peptidyl-prolyl cis-trans isomerase activity"/>
    <property type="evidence" value="ECO:0007669"/>
    <property type="project" value="UniProtKB-KW"/>
</dbReference>
<dbReference type="EMBL" id="FQXQ01000006">
    <property type="protein sequence ID" value="SHH90254.1"/>
    <property type="molecule type" value="Genomic_DNA"/>
</dbReference>
<dbReference type="InterPro" id="IPR000297">
    <property type="entry name" value="PPIase_PpiC"/>
</dbReference>
<evidence type="ECO:0000256" key="2">
    <source>
        <dbReference type="SAM" id="Coils"/>
    </source>
</evidence>
<keyword evidence="1 4" id="KW-0413">Isomerase</keyword>
<dbReference type="SUPFAM" id="SSF54534">
    <property type="entry name" value="FKBP-like"/>
    <property type="match status" value="2"/>
</dbReference>
<feature type="coiled-coil region" evidence="2">
    <location>
        <begin position="426"/>
        <end position="489"/>
    </location>
</feature>
<gene>
    <name evidence="4" type="ORF">SAMN05444281_2623</name>
</gene>
<dbReference type="OrthoDB" id="14196at2"/>
<reference evidence="5" key="1">
    <citation type="submission" date="2016-11" db="EMBL/GenBank/DDBJ databases">
        <authorList>
            <person name="Varghese N."/>
            <person name="Submissions S."/>
        </authorList>
    </citation>
    <scope>NUCLEOTIDE SEQUENCE [LARGE SCALE GENOMIC DNA]</scope>
    <source>
        <strain evidence="5">DSM 100572</strain>
    </source>
</reference>
<evidence type="ECO:0000256" key="1">
    <source>
        <dbReference type="PROSITE-ProRule" id="PRU00278"/>
    </source>
</evidence>
<evidence type="ECO:0000259" key="3">
    <source>
        <dbReference type="PROSITE" id="PS50198"/>
    </source>
</evidence>
<keyword evidence="2" id="KW-0175">Coiled coil</keyword>